<dbReference type="PANTHER" id="PTHR15204">
    <property type="entry name" value="LARGE PROLINE-RICH PROTEIN BAG6"/>
    <property type="match status" value="1"/>
</dbReference>
<proteinExistence type="predicted"/>
<accession>A0A9D3M9D7</accession>
<evidence type="ECO:0000256" key="1">
    <source>
        <dbReference type="SAM" id="MobiDB-lite"/>
    </source>
</evidence>
<feature type="compositionally biased region" description="Low complexity" evidence="1">
    <location>
        <begin position="325"/>
        <end position="339"/>
    </location>
</feature>
<comment type="caution">
    <text evidence="2">The sequence shown here is derived from an EMBL/GenBank/DDBJ whole genome shotgun (WGS) entry which is preliminary data.</text>
</comment>
<keyword evidence="3" id="KW-1185">Reference proteome</keyword>
<feature type="region of interest" description="Disordered" evidence="1">
    <location>
        <begin position="325"/>
        <end position="383"/>
    </location>
</feature>
<dbReference type="EMBL" id="JAFIRN010000009">
    <property type="protein sequence ID" value="KAG5843175.1"/>
    <property type="molecule type" value="Genomic_DNA"/>
</dbReference>
<dbReference type="GO" id="GO:0051787">
    <property type="term" value="F:misfolded protein binding"/>
    <property type="evidence" value="ECO:0007669"/>
    <property type="project" value="TreeGrafter"/>
</dbReference>
<dbReference type="GO" id="GO:0036503">
    <property type="term" value="P:ERAD pathway"/>
    <property type="evidence" value="ECO:0007669"/>
    <property type="project" value="TreeGrafter"/>
</dbReference>
<reference evidence="2" key="1">
    <citation type="submission" date="2021-01" db="EMBL/GenBank/DDBJ databases">
        <title>A chromosome-scale assembly of European eel, Anguilla anguilla.</title>
        <authorList>
            <person name="Henkel C."/>
            <person name="Jong-Raadsen S.A."/>
            <person name="Dufour S."/>
            <person name="Weltzien F.-A."/>
            <person name="Palstra A.P."/>
            <person name="Pelster B."/>
            <person name="Spaink H.P."/>
            <person name="Van Den Thillart G.E."/>
            <person name="Jansen H."/>
            <person name="Zahm M."/>
            <person name="Klopp C."/>
            <person name="Cedric C."/>
            <person name="Louis A."/>
            <person name="Berthelot C."/>
            <person name="Parey E."/>
            <person name="Roest Crollius H."/>
            <person name="Montfort J."/>
            <person name="Robinson-Rechavi M."/>
            <person name="Bucao C."/>
            <person name="Bouchez O."/>
            <person name="Gislard M."/>
            <person name="Lluch J."/>
            <person name="Milhes M."/>
            <person name="Lampietro C."/>
            <person name="Lopez Roques C."/>
            <person name="Donnadieu C."/>
            <person name="Braasch I."/>
            <person name="Desvignes T."/>
            <person name="Postlethwait J."/>
            <person name="Bobe J."/>
            <person name="Guiguen Y."/>
            <person name="Dirks R."/>
        </authorList>
    </citation>
    <scope>NUCLEOTIDE SEQUENCE</scope>
    <source>
        <strain evidence="2">Tag_6206</strain>
        <tissue evidence="2">Liver</tissue>
    </source>
</reference>
<evidence type="ECO:0000313" key="3">
    <source>
        <dbReference type="Proteomes" id="UP001044222"/>
    </source>
</evidence>
<name>A0A9D3M9D7_ANGAN</name>
<dbReference type="AlphaFoldDB" id="A0A9D3M9D7"/>
<feature type="compositionally biased region" description="Pro residues" evidence="1">
    <location>
        <begin position="12"/>
        <end position="41"/>
    </location>
</feature>
<evidence type="ECO:0000313" key="2">
    <source>
        <dbReference type="EMBL" id="KAG5843175.1"/>
    </source>
</evidence>
<dbReference type="PANTHER" id="PTHR15204:SF0">
    <property type="entry name" value="LARGE PROLINE-RICH PROTEIN BAG6"/>
    <property type="match status" value="1"/>
</dbReference>
<feature type="compositionally biased region" description="Gly residues" evidence="1">
    <location>
        <begin position="366"/>
        <end position="377"/>
    </location>
</feature>
<organism evidence="2 3">
    <name type="scientific">Anguilla anguilla</name>
    <name type="common">European freshwater eel</name>
    <name type="synonym">Muraena anguilla</name>
    <dbReference type="NCBI Taxonomy" id="7936"/>
    <lineage>
        <taxon>Eukaryota</taxon>
        <taxon>Metazoa</taxon>
        <taxon>Chordata</taxon>
        <taxon>Craniata</taxon>
        <taxon>Vertebrata</taxon>
        <taxon>Euteleostomi</taxon>
        <taxon>Actinopterygii</taxon>
        <taxon>Neopterygii</taxon>
        <taxon>Teleostei</taxon>
        <taxon>Anguilliformes</taxon>
        <taxon>Anguillidae</taxon>
        <taxon>Anguilla</taxon>
    </lineage>
</organism>
<dbReference type="Proteomes" id="UP001044222">
    <property type="component" value="Chromosome 9"/>
</dbReference>
<sequence>MADFVQANQPVFAPPPGGQQPPPPLGPPLPHPSLCPAPPSATPGSGGGEALSPELFTGIVQGVLSAMMGSLGASQNNTESIAQFIQRLSQTTNIFTPGTGDAVGFFGDLLSLVCQSFSMVDMVLLLHGQHQPLTRIQPQLNQFFTEHYLHGREPTDANIAAASEELINELEEYIQESFSTVTVREGVDITRTNISFLRLQFTRIAAHILRCTDQTFGPRLLLLCTQGLFECLALNLYCLRGEQRALTAVINHRIRRMSAEVNPSLVNWLTSMMSMRLHIILEHNPVTEDQIQHYIIHTQGESTERAESVPQAEVQNVEMEETLSPAPATTAEEAMASSRETGEPGVWGRPCARPGDQGGRRHGSGREGGAWGRGGALGCSPSS</sequence>
<protein>
    <recommendedName>
        <fullName evidence="4">Large proline-rich protein BAG6 domain-containing protein</fullName>
    </recommendedName>
</protein>
<gene>
    <name evidence="2" type="ORF">ANANG_G00185700</name>
</gene>
<dbReference type="GO" id="GO:0031593">
    <property type="term" value="F:polyubiquitin modification-dependent protein binding"/>
    <property type="evidence" value="ECO:0007669"/>
    <property type="project" value="TreeGrafter"/>
</dbReference>
<dbReference type="GO" id="GO:0071818">
    <property type="term" value="C:BAT3 complex"/>
    <property type="evidence" value="ECO:0007669"/>
    <property type="project" value="TreeGrafter"/>
</dbReference>
<feature type="region of interest" description="Disordered" evidence="1">
    <location>
        <begin position="1"/>
        <end position="52"/>
    </location>
</feature>
<evidence type="ECO:0008006" key="4">
    <source>
        <dbReference type="Google" id="ProtNLM"/>
    </source>
</evidence>